<dbReference type="SUPFAM" id="SSF46689">
    <property type="entry name" value="Homeodomain-like"/>
    <property type="match status" value="1"/>
</dbReference>
<evidence type="ECO:0000313" key="5">
    <source>
        <dbReference type="Proteomes" id="UP000622707"/>
    </source>
</evidence>
<sequence length="197" mass="21842">MEFGYAATSLDAVAERLGSTKGRIYHHYRSKADLYFDVQATAMSRLQQEVEPIARGPGTPVERLAAMALRHTQILLTELPMQKVAVQGLERHPLGAAVRRLRSVIRMRDDYEALFAEVIDQGIRAGALIDLPPQLATKPFFGAMNWATVWYSQRRLQGAEAINDIAHMLAACAMRGLLKDPNHGSARQAAVLRHDLG</sequence>
<dbReference type="PANTHER" id="PTHR30055:SF226">
    <property type="entry name" value="HTH-TYPE TRANSCRIPTIONAL REGULATOR PKSA"/>
    <property type="match status" value="1"/>
</dbReference>
<organism evidence="4 5">
    <name type="scientific">Ramlibacter alkalitolerans</name>
    <dbReference type="NCBI Taxonomy" id="2039631"/>
    <lineage>
        <taxon>Bacteria</taxon>
        <taxon>Pseudomonadati</taxon>
        <taxon>Pseudomonadota</taxon>
        <taxon>Betaproteobacteria</taxon>
        <taxon>Burkholderiales</taxon>
        <taxon>Comamonadaceae</taxon>
        <taxon>Ramlibacter</taxon>
    </lineage>
</organism>
<dbReference type="Pfam" id="PF17932">
    <property type="entry name" value="TetR_C_24"/>
    <property type="match status" value="1"/>
</dbReference>
<evidence type="ECO:0000313" key="4">
    <source>
        <dbReference type="EMBL" id="MBL0425272.1"/>
    </source>
</evidence>
<name>A0ABS1JM30_9BURK</name>
<reference evidence="4 5" key="1">
    <citation type="journal article" date="2017" name="Int. J. Syst. Evol. Microbiol.">
        <title>Ramlibacter alkalitolerans sp. nov., alkali-tolerant bacterium isolated from soil of ginseng.</title>
        <authorList>
            <person name="Lee D.H."/>
            <person name="Cha C.J."/>
        </authorList>
    </citation>
    <scope>NUCLEOTIDE SEQUENCE [LARGE SCALE GENOMIC DNA]</scope>
    <source>
        <strain evidence="4 5">KACC 19305</strain>
    </source>
</reference>
<feature type="DNA-binding region" description="H-T-H motif" evidence="2">
    <location>
        <begin position="9"/>
        <end position="28"/>
    </location>
</feature>
<comment type="caution">
    <text evidence="4">The sequence shown here is derived from an EMBL/GenBank/DDBJ whole genome shotgun (WGS) entry which is preliminary data.</text>
</comment>
<keyword evidence="1 2" id="KW-0238">DNA-binding</keyword>
<keyword evidence="5" id="KW-1185">Reference proteome</keyword>
<dbReference type="PANTHER" id="PTHR30055">
    <property type="entry name" value="HTH-TYPE TRANSCRIPTIONAL REGULATOR RUTR"/>
    <property type="match status" value="1"/>
</dbReference>
<dbReference type="Gene3D" id="1.10.357.10">
    <property type="entry name" value="Tetracycline Repressor, domain 2"/>
    <property type="match status" value="1"/>
</dbReference>
<dbReference type="InterPro" id="IPR001647">
    <property type="entry name" value="HTH_TetR"/>
</dbReference>
<gene>
    <name evidence="4" type="ORF">JI746_09135</name>
</gene>
<dbReference type="InterPro" id="IPR041490">
    <property type="entry name" value="KstR2_TetR_C"/>
</dbReference>
<accession>A0ABS1JM30</accession>
<dbReference type="InterPro" id="IPR009057">
    <property type="entry name" value="Homeodomain-like_sf"/>
</dbReference>
<dbReference type="InterPro" id="IPR036271">
    <property type="entry name" value="Tet_transcr_reg_TetR-rel_C_sf"/>
</dbReference>
<protein>
    <submittedName>
        <fullName evidence="4">TetR family transcriptional regulator</fullName>
    </submittedName>
</protein>
<dbReference type="Gene3D" id="1.10.10.60">
    <property type="entry name" value="Homeodomain-like"/>
    <property type="match status" value="1"/>
</dbReference>
<dbReference type="EMBL" id="JAEQND010000004">
    <property type="protein sequence ID" value="MBL0425272.1"/>
    <property type="molecule type" value="Genomic_DNA"/>
</dbReference>
<proteinExistence type="predicted"/>
<dbReference type="SUPFAM" id="SSF48498">
    <property type="entry name" value="Tetracyclin repressor-like, C-terminal domain"/>
    <property type="match status" value="1"/>
</dbReference>
<evidence type="ECO:0000259" key="3">
    <source>
        <dbReference type="PROSITE" id="PS50977"/>
    </source>
</evidence>
<evidence type="ECO:0000256" key="1">
    <source>
        <dbReference type="ARBA" id="ARBA00023125"/>
    </source>
</evidence>
<feature type="domain" description="HTH tetR-type" evidence="3">
    <location>
        <begin position="1"/>
        <end position="46"/>
    </location>
</feature>
<evidence type="ECO:0000256" key="2">
    <source>
        <dbReference type="PROSITE-ProRule" id="PRU00335"/>
    </source>
</evidence>
<dbReference type="PROSITE" id="PS50977">
    <property type="entry name" value="HTH_TETR_2"/>
    <property type="match status" value="1"/>
</dbReference>
<dbReference type="Proteomes" id="UP000622707">
    <property type="component" value="Unassembled WGS sequence"/>
</dbReference>
<dbReference type="Pfam" id="PF00440">
    <property type="entry name" value="TetR_N"/>
    <property type="match status" value="1"/>
</dbReference>
<dbReference type="InterPro" id="IPR050109">
    <property type="entry name" value="HTH-type_TetR-like_transc_reg"/>
</dbReference>